<comment type="caution">
    <text evidence="6">The sequence shown here is derived from an EMBL/GenBank/DDBJ whole genome shotgun (WGS) entry which is preliminary data.</text>
</comment>
<dbReference type="Pfam" id="PF00439">
    <property type="entry name" value="Bromodomain"/>
    <property type="match status" value="1"/>
</dbReference>
<dbReference type="SMART" id="SM00297">
    <property type="entry name" value="BROMO"/>
    <property type="match status" value="1"/>
</dbReference>
<evidence type="ECO:0000313" key="6">
    <source>
        <dbReference type="EMBL" id="GFP91244.1"/>
    </source>
</evidence>
<dbReference type="EMBL" id="BMAC01000239">
    <property type="protein sequence ID" value="GFP91244.1"/>
    <property type="molecule type" value="Genomic_DNA"/>
</dbReference>
<evidence type="ECO:0000256" key="3">
    <source>
        <dbReference type="SAM" id="Coils"/>
    </source>
</evidence>
<feature type="domain" description="Bromo" evidence="5">
    <location>
        <begin position="98"/>
        <end position="170"/>
    </location>
</feature>
<organism evidence="6 7">
    <name type="scientific">Phtheirospermum japonicum</name>
    <dbReference type="NCBI Taxonomy" id="374723"/>
    <lineage>
        <taxon>Eukaryota</taxon>
        <taxon>Viridiplantae</taxon>
        <taxon>Streptophyta</taxon>
        <taxon>Embryophyta</taxon>
        <taxon>Tracheophyta</taxon>
        <taxon>Spermatophyta</taxon>
        <taxon>Magnoliopsida</taxon>
        <taxon>eudicotyledons</taxon>
        <taxon>Gunneridae</taxon>
        <taxon>Pentapetalae</taxon>
        <taxon>asterids</taxon>
        <taxon>lamiids</taxon>
        <taxon>Lamiales</taxon>
        <taxon>Orobanchaceae</taxon>
        <taxon>Orobanchaceae incertae sedis</taxon>
        <taxon>Phtheirospermum</taxon>
    </lineage>
</organism>
<evidence type="ECO:0000259" key="5">
    <source>
        <dbReference type="PROSITE" id="PS50014"/>
    </source>
</evidence>
<evidence type="ECO:0000256" key="4">
    <source>
        <dbReference type="SAM" id="MobiDB-lite"/>
    </source>
</evidence>
<dbReference type="InterPro" id="IPR001487">
    <property type="entry name" value="Bromodomain"/>
</dbReference>
<dbReference type="PANTHER" id="PTHR46136">
    <property type="entry name" value="TRANSCRIPTION FACTOR GTE8"/>
    <property type="match status" value="1"/>
</dbReference>
<keyword evidence="3" id="KW-0175">Coiled coil</keyword>
<keyword evidence="1 2" id="KW-0103">Bromodomain</keyword>
<evidence type="ECO:0000256" key="2">
    <source>
        <dbReference type="PROSITE-ProRule" id="PRU00035"/>
    </source>
</evidence>
<evidence type="ECO:0000313" key="7">
    <source>
        <dbReference type="Proteomes" id="UP000653305"/>
    </source>
</evidence>
<gene>
    <name evidence="6" type="ORF">PHJA_001268400</name>
</gene>
<dbReference type="InterPro" id="IPR052442">
    <property type="entry name" value="Env_Response_Regulator"/>
</dbReference>
<dbReference type="AlphaFoldDB" id="A0A830C4Q0"/>
<dbReference type="OrthoDB" id="21449at2759"/>
<dbReference type="InterPro" id="IPR036427">
    <property type="entry name" value="Bromodomain-like_sf"/>
</dbReference>
<protein>
    <submittedName>
        <fullName evidence="6">Transcription factor gte12</fullName>
    </submittedName>
</protein>
<feature type="coiled-coil region" evidence="3">
    <location>
        <begin position="398"/>
        <end position="444"/>
    </location>
</feature>
<feature type="region of interest" description="Disordered" evidence="4">
    <location>
        <begin position="288"/>
        <end position="330"/>
    </location>
</feature>
<dbReference type="Gene3D" id="1.20.920.10">
    <property type="entry name" value="Bromodomain-like"/>
    <property type="match status" value="1"/>
</dbReference>
<sequence length="523" mass="58783">MPFPAMSTEVATAPRNLKFKITTKGIRTDSQKVSVKNDQKVNGIGNKHRPELNVLVDPVTVKSCKRKPEASLDAQRAKRPKMDRMLKIQCGTLLKELMSHRGAYIFAEPVDPVKLNIPDYFLYVSEPMDLGTIKRKLEGNAYFSADEFADDVKLTFSNATAYNPEGHTVHELAKEMNSSFCRRWRLLEAKLKQRKDDDEKGDFVRHVENNLKDTKPIGLMRVHGEVKPARVALKVCSSLRTAVKKEPGLQSACPRVVRNQPADVARVKCPSCASLACHCRLKNGSAQASTSDISSERSSENNQSGDSKQECEVKRPLAFNRRSSSLDSDGPGVVIHEEMSPHLSTPATTAAVSVEGWASMNVQMSPGKALRAALLKSRFADTIFRATHQNAEKSNPLRMREERERLEKEKQQEKARIEAEIKAAEAASRRREQTDLKMKRERERTAAKMALQEMERTVEIYESLDIVKDVEMLCYGYLTGKPLERLGLYLKVDYLQEDENEGAMLNAEEGEILFNAEEGEILS</sequence>
<dbReference type="PRINTS" id="PR00503">
    <property type="entry name" value="BROMODOMAIN"/>
</dbReference>
<reference evidence="6" key="1">
    <citation type="submission" date="2020-07" db="EMBL/GenBank/DDBJ databases">
        <title>Ethylene signaling mediates host invasion by parasitic plants.</title>
        <authorList>
            <person name="Yoshida S."/>
        </authorList>
    </citation>
    <scope>NUCLEOTIDE SEQUENCE</scope>
    <source>
        <strain evidence="6">Okayama</strain>
    </source>
</reference>
<keyword evidence="7" id="KW-1185">Reference proteome</keyword>
<dbReference type="PANTHER" id="PTHR46136:SF19">
    <property type="entry name" value="TRANSCRIPTION FACTOR GTE12"/>
    <property type="match status" value="1"/>
</dbReference>
<accession>A0A830C4Q0</accession>
<name>A0A830C4Q0_9LAMI</name>
<dbReference type="Proteomes" id="UP000653305">
    <property type="component" value="Unassembled WGS sequence"/>
</dbReference>
<dbReference type="PROSITE" id="PS50014">
    <property type="entry name" value="BROMODOMAIN_2"/>
    <property type="match status" value="1"/>
</dbReference>
<evidence type="ECO:0000256" key="1">
    <source>
        <dbReference type="ARBA" id="ARBA00023117"/>
    </source>
</evidence>
<dbReference type="SUPFAM" id="SSF47370">
    <property type="entry name" value="Bromodomain"/>
    <property type="match status" value="1"/>
</dbReference>
<proteinExistence type="predicted"/>